<comment type="caution">
    <text evidence="14">The sequence shown here is derived from an EMBL/GenBank/DDBJ whole genome shotgun (WGS) entry which is preliminary data.</text>
</comment>
<evidence type="ECO:0000256" key="7">
    <source>
        <dbReference type="ARBA" id="ARBA00023114"/>
    </source>
</evidence>
<dbReference type="InterPro" id="IPR036737">
    <property type="entry name" value="OmpA-like_sf"/>
</dbReference>
<sequence length="314" mass="35151">MKKFFSLSLVLSSMLFAANNQFEITPQIGGSWHVDNQRMADDIDLSYGLKAGARVAPDVLLELGYDWITHAEQSIPNAKTSFNRYYMNLVKEFEVWQSVSPYILGGVGYEDVSNNSQSLDSAPFGQYGVGLRWEAFEYLHFKTELRHLMSFDGRSDVVAMLGFSIPFGTYGAQQVAVAEEAKEAKEAKEVVVEETQEPALSHIHTFNVEFPSDSAVVDPAYYPEIQDFAKYMEQNPEKTAVINGHTDSTGSAAYNQKLSEKRAVSVKNEIVKQGISSERLEAKGYGEEKPIASNKTREGRQKNRRVEAEVYLAN</sequence>
<comment type="subcellular location">
    <subcellularLocation>
        <location evidence="1">Cell outer membrane</location>
        <topology evidence="1">Multi-pass membrane protein</topology>
    </subcellularLocation>
</comment>
<evidence type="ECO:0000256" key="3">
    <source>
        <dbReference type="ARBA" id="ARBA00022452"/>
    </source>
</evidence>
<keyword evidence="4" id="KW-0812">Transmembrane</keyword>
<evidence type="ECO:0000256" key="5">
    <source>
        <dbReference type="ARBA" id="ARBA00022729"/>
    </source>
</evidence>
<organism evidence="14 15">
    <name type="scientific">Helicobacter colisuis</name>
    <dbReference type="NCBI Taxonomy" id="2949739"/>
    <lineage>
        <taxon>Bacteria</taxon>
        <taxon>Pseudomonadati</taxon>
        <taxon>Campylobacterota</taxon>
        <taxon>Epsilonproteobacteria</taxon>
        <taxon>Campylobacterales</taxon>
        <taxon>Helicobacteraceae</taxon>
        <taxon>Helicobacter</taxon>
    </lineage>
</organism>
<dbReference type="InterPro" id="IPR006664">
    <property type="entry name" value="OMP_bac"/>
</dbReference>
<dbReference type="PROSITE" id="PS51123">
    <property type="entry name" value="OMPA_2"/>
    <property type="match status" value="1"/>
</dbReference>
<evidence type="ECO:0000256" key="4">
    <source>
        <dbReference type="ARBA" id="ARBA00022692"/>
    </source>
</evidence>
<dbReference type="CDD" id="cd07185">
    <property type="entry name" value="OmpA_C-like"/>
    <property type="match status" value="1"/>
</dbReference>
<dbReference type="InterPro" id="IPR011250">
    <property type="entry name" value="OMP/PagP_B-barrel"/>
</dbReference>
<evidence type="ECO:0000313" key="14">
    <source>
        <dbReference type="EMBL" id="MCL9819540.1"/>
    </source>
</evidence>
<evidence type="ECO:0000313" key="15">
    <source>
        <dbReference type="Proteomes" id="UP001057522"/>
    </source>
</evidence>
<dbReference type="Pfam" id="PF13505">
    <property type="entry name" value="OMP_b-brl"/>
    <property type="match status" value="1"/>
</dbReference>
<feature type="compositionally biased region" description="Basic and acidic residues" evidence="11">
    <location>
        <begin position="281"/>
        <end position="308"/>
    </location>
</feature>
<accession>A0ABT0TV43</accession>
<feature type="domain" description="OmpA-like" evidence="13">
    <location>
        <begin position="197"/>
        <end position="314"/>
    </location>
</feature>
<evidence type="ECO:0000256" key="9">
    <source>
        <dbReference type="ARBA" id="ARBA00023237"/>
    </source>
</evidence>
<feature type="chain" id="PRO_5047096573" evidence="12">
    <location>
        <begin position="18"/>
        <end position="314"/>
    </location>
</feature>
<keyword evidence="2" id="KW-0813">Transport</keyword>
<dbReference type="PANTHER" id="PTHR30329">
    <property type="entry name" value="STATOR ELEMENT OF FLAGELLAR MOTOR COMPLEX"/>
    <property type="match status" value="1"/>
</dbReference>
<proteinExistence type="predicted"/>
<keyword evidence="7" id="KW-0626">Porin</keyword>
<dbReference type="Gene3D" id="2.40.160.20">
    <property type="match status" value="1"/>
</dbReference>
<dbReference type="RefSeq" id="WP_250604272.1">
    <property type="nucleotide sequence ID" value="NZ_JAMOKX010000004.1"/>
</dbReference>
<evidence type="ECO:0000256" key="12">
    <source>
        <dbReference type="SAM" id="SignalP"/>
    </source>
</evidence>
<keyword evidence="3" id="KW-1134">Transmembrane beta strand</keyword>
<protein>
    <submittedName>
        <fullName evidence="14">OmpA family protein</fullName>
    </submittedName>
</protein>
<keyword evidence="6" id="KW-0406">Ion transport</keyword>
<dbReference type="PROSITE" id="PS01068">
    <property type="entry name" value="OMPA_1"/>
    <property type="match status" value="1"/>
</dbReference>
<keyword evidence="5 12" id="KW-0732">Signal</keyword>
<evidence type="ECO:0000256" key="8">
    <source>
        <dbReference type="ARBA" id="ARBA00023136"/>
    </source>
</evidence>
<evidence type="ECO:0000256" key="6">
    <source>
        <dbReference type="ARBA" id="ARBA00023065"/>
    </source>
</evidence>
<dbReference type="PRINTS" id="PR01021">
    <property type="entry name" value="OMPADOMAIN"/>
</dbReference>
<dbReference type="InterPro" id="IPR006665">
    <property type="entry name" value="OmpA-like"/>
</dbReference>
<evidence type="ECO:0000256" key="2">
    <source>
        <dbReference type="ARBA" id="ARBA00022448"/>
    </source>
</evidence>
<evidence type="ECO:0000256" key="10">
    <source>
        <dbReference type="PROSITE-ProRule" id="PRU00473"/>
    </source>
</evidence>
<feature type="region of interest" description="Disordered" evidence="11">
    <location>
        <begin position="281"/>
        <end position="314"/>
    </location>
</feature>
<feature type="signal peptide" evidence="12">
    <location>
        <begin position="1"/>
        <end position="17"/>
    </location>
</feature>
<dbReference type="SUPFAM" id="SSF56925">
    <property type="entry name" value="OMPA-like"/>
    <property type="match status" value="1"/>
</dbReference>
<keyword evidence="9" id="KW-0998">Cell outer membrane</keyword>
<evidence type="ECO:0000256" key="11">
    <source>
        <dbReference type="SAM" id="MobiDB-lite"/>
    </source>
</evidence>
<dbReference type="Pfam" id="PF00691">
    <property type="entry name" value="OmpA"/>
    <property type="match status" value="1"/>
</dbReference>
<dbReference type="PANTHER" id="PTHR30329:SF21">
    <property type="entry name" value="LIPOPROTEIN YIAD-RELATED"/>
    <property type="match status" value="1"/>
</dbReference>
<evidence type="ECO:0000256" key="1">
    <source>
        <dbReference type="ARBA" id="ARBA00004571"/>
    </source>
</evidence>
<dbReference type="SUPFAM" id="SSF103088">
    <property type="entry name" value="OmpA-like"/>
    <property type="match status" value="1"/>
</dbReference>
<reference evidence="14" key="1">
    <citation type="submission" date="2022-06" db="EMBL/GenBank/DDBJ databases">
        <title>Helicobacter colisuis sp. nov.</title>
        <authorList>
            <person name="Papic B."/>
            <person name="Gruntar I."/>
        </authorList>
    </citation>
    <scope>NUCLEOTIDE SEQUENCE</scope>
    <source>
        <strain evidence="14">11154-15</strain>
    </source>
</reference>
<dbReference type="EMBL" id="JAMOKX010000004">
    <property type="protein sequence ID" value="MCL9819540.1"/>
    <property type="molecule type" value="Genomic_DNA"/>
</dbReference>
<dbReference type="Proteomes" id="UP001057522">
    <property type="component" value="Unassembled WGS sequence"/>
</dbReference>
<keyword evidence="15" id="KW-1185">Reference proteome</keyword>
<dbReference type="InterPro" id="IPR027385">
    <property type="entry name" value="Beta-barrel_OMP"/>
</dbReference>
<dbReference type="Gene3D" id="3.30.1330.60">
    <property type="entry name" value="OmpA-like domain"/>
    <property type="match status" value="1"/>
</dbReference>
<keyword evidence="8 10" id="KW-0472">Membrane</keyword>
<dbReference type="InterPro" id="IPR050330">
    <property type="entry name" value="Bact_OuterMem_StrucFunc"/>
</dbReference>
<gene>
    <name evidence="14" type="ORF">NCR95_05060</name>
</gene>
<dbReference type="PRINTS" id="PR01023">
    <property type="entry name" value="NAFLGMOTY"/>
</dbReference>
<evidence type="ECO:0000259" key="13">
    <source>
        <dbReference type="PROSITE" id="PS51123"/>
    </source>
</evidence>
<name>A0ABT0TV43_9HELI</name>
<dbReference type="InterPro" id="IPR006690">
    <property type="entry name" value="OMPA-like_CS"/>
</dbReference>